<protein>
    <recommendedName>
        <fullName evidence="2">F-box domain-containing protein</fullName>
    </recommendedName>
</protein>
<feature type="region of interest" description="Disordered" evidence="1">
    <location>
        <begin position="685"/>
        <end position="720"/>
    </location>
</feature>
<keyword evidence="4" id="KW-1185">Reference proteome</keyword>
<gene>
    <name evidence="3" type="ORF">SLS53_000391</name>
</gene>
<proteinExistence type="predicted"/>
<dbReference type="AlphaFoldDB" id="A0AAN9YMQ8"/>
<feature type="compositionally biased region" description="Pro residues" evidence="1">
    <location>
        <begin position="706"/>
        <end position="720"/>
    </location>
</feature>
<accession>A0AAN9YMQ8</accession>
<feature type="compositionally biased region" description="Low complexity" evidence="1">
    <location>
        <begin position="34"/>
        <end position="49"/>
    </location>
</feature>
<dbReference type="Proteomes" id="UP001320245">
    <property type="component" value="Unassembled WGS sequence"/>
</dbReference>
<feature type="compositionally biased region" description="Low complexity" evidence="1">
    <location>
        <begin position="685"/>
        <end position="705"/>
    </location>
</feature>
<dbReference type="PROSITE" id="PS50181">
    <property type="entry name" value="FBOX"/>
    <property type="match status" value="1"/>
</dbReference>
<reference evidence="3 4" key="1">
    <citation type="journal article" date="2023" name="PLoS ONE">
        <title>Cytospora paraplurivora sp. nov. isolated from orchards with fruit tree decline syndrome in Ontario, Canada.</title>
        <authorList>
            <person name="Ilyukhin E."/>
            <person name="Nguyen H.D.T."/>
            <person name="Castle A.J."/>
            <person name="Ellouze W."/>
        </authorList>
    </citation>
    <scope>NUCLEOTIDE SEQUENCE [LARGE SCALE GENOMIC DNA]</scope>
    <source>
        <strain evidence="3 4">FDS-564</strain>
    </source>
</reference>
<dbReference type="InterPro" id="IPR001810">
    <property type="entry name" value="F-box_dom"/>
</dbReference>
<evidence type="ECO:0000256" key="1">
    <source>
        <dbReference type="SAM" id="MobiDB-lite"/>
    </source>
</evidence>
<dbReference type="EMBL" id="JAJSPL020000001">
    <property type="protein sequence ID" value="KAK7749811.1"/>
    <property type="molecule type" value="Genomic_DNA"/>
</dbReference>
<feature type="region of interest" description="Disordered" evidence="1">
    <location>
        <begin position="1"/>
        <end position="65"/>
    </location>
</feature>
<sequence length="964" mass="107762">MSGSTDLFSSPRAAKRRKVSASESVAMDEPSAFTPTASRPSSSQSDPTSFGFEETDDTQPEAVPVSAPVTNPPHHLFPSSQNGQDRAGATWPAQLIPVEIFNLIIEHLDRKDIKAMRLVNHEFDSKLADRFFRNVVVPFRPEFEALYGTLNTNLGAVVDQQKFGLVLKKKSEDKCTTEDGHNVPGEVGSGLRDDESLLSDGYRVFEQFGPSHIKKFALALELDEKDLACPPVKLNQQIIPAPWGLYRWPIMDYQRFSQLEGLEKMADETQHMKKAFQFLSKTVEIGISCDAGLGYLQGPDTNNLCRRLQPSVFQPTTYDGAEPESSLGSKEDKDRSLSLVVLKKMAINAGYDSTEWPRAVLRLLEDEGRAVEWVERISPSGKIVHERVPLVKVTDDTAREDIIQIIEDLVSDDDPQHPIEAAHPQVFGLNPIILTPAQAEMLLELEWAHRALMESFVIAVMDDKSSFQSLRKLTIARCPARHVPSLMDEKFWETMTCIEAFHLGVIPDWRRVNKDDRGVITQRRVSPVDSYGAVFQLLHEYVGEQKNIQHVSFEWICGGEFAVGKSQRDRYILPAPLLLDASHTVRVDHNFSKDDVLDLPFVKRLSLKNCWVSPHVFLNIFKNMSKKMLEYLELESVSLTGPPSWAATPGVHPGAQGARKPLHWPWPLCAGAEPGNWFQLRRAIAPNNNNNNNNPGANPAGGQPPAALPPTPQGGPPPPVNPWQVAPWQGAQWVFFQHQWVLGHHGTGGVALNHPVAPVQQVGQNTAEDRWRLFSWPHVLASLDMSPQAVQNHLDNTGADDRHYPHVELAERQFAAKFKGCLEDREGRGKLREIRLKSCGYALIDCLHIDNWKIIPDEPLPVRHDNDLIARLKELDCQMLTSDDPLLGKILNYIPDSEQRLLRTVFGLDFGWAGLYDDIVRQVALVDGNPNPGEGRFHGVVSSLTEAERQGMVSKGTHVRRTGA</sequence>
<evidence type="ECO:0000259" key="2">
    <source>
        <dbReference type="PROSITE" id="PS50181"/>
    </source>
</evidence>
<name>A0AAN9YMQ8_9PEZI</name>
<evidence type="ECO:0000313" key="3">
    <source>
        <dbReference type="EMBL" id="KAK7749811.1"/>
    </source>
</evidence>
<comment type="caution">
    <text evidence="3">The sequence shown here is derived from an EMBL/GenBank/DDBJ whole genome shotgun (WGS) entry which is preliminary data.</text>
</comment>
<feature type="domain" description="F-box" evidence="2">
    <location>
        <begin position="90"/>
        <end position="135"/>
    </location>
</feature>
<evidence type="ECO:0000313" key="4">
    <source>
        <dbReference type="Proteomes" id="UP001320245"/>
    </source>
</evidence>
<organism evidence="3 4">
    <name type="scientific">Cytospora paraplurivora</name>
    <dbReference type="NCBI Taxonomy" id="2898453"/>
    <lineage>
        <taxon>Eukaryota</taxon>
        <taxon>Fungi</taxon>
        <taxon>Dikarya</taxon>
        <taxon>Ascomycota</taxon>
        <taxon>Pezizomycotina</taxon>
        <taxon>Sordariomycetes</taxon>
        <taxon>Sordariomycetidae</taxon>
        <taxon>Diaporthales</taxon>
        <taxon>Cytosporaceae</taxon>
        <taxon>Cytospora</taxon>
    </lineage>
</organism>